<comment type="pathway">
    <text evidence="1 7">Cell wall biogenesis; peptidoglycan biosynthesis.</text>
</comment>
<dbReference type="InterPro" id="IPR038063">
    <property type="entry name" value="Transpep_catalytic_dom"/>
</dbReference>
<accession>A0ABV3GB37</accession>
<reference evidence="10 11" key="1">
    <citation type="submission" date="2024-06" db="EMBL/GenBank/DDBJ databases">
        <title>The Natural Products Discovery Center: Release of the First 8490 Sequenced Strains for Exploring Actinobacteria Biosynthetic Diversity.</title>
        <authorList>
            <person name="Kalkreuter E."/>
            <person name="Kautsar S.A."/>
            <person name="Yang D."/>
            <person name="Bader C.D."/>
            <person name="Teijaro C.N."/>
            <person name="Fluegel L."/>
            <person name="Davis C.M."/>
            <person name="Simpson J.R."/>
            <person name="Lauterbach L."/>
            <person name="Steele A.D."/>
            <person name="Gui C."/>
            <person name="Meng S."/>
            <person name="Li G."/>
            <person name="Viehrig K."/>
            <person name="Ye F."/>
            <person name="Su P."/>
            <person name="Kiefer A.F."/>
            <person name="Nichols A."/>
            <person name="Cepeda A.J."/>
            <person name="Yan W."/>
            <person name="Fan B."/>
            <person name="Jiang Y."/>
            <person name="Adhikari A."/>
            <person name="Zheng C.-J."/>
            <person name="Schuster L."/>
            <person name="Cowan T.M."/>
            <person name="Smanski M.J."/>
            <person name="Chevrette M.G."/>
            <person name="De Carvalho L.P.S."/>
            <person name="Shen B."/>
        </authorList>
    </citation>
    <scope>NUCLEOTIDE SEQUENCE [LARGE SCALE GENOMIC DNA]</scope>
    <source>
        <strain evidence="10 11">NPDC050100</strain>
    </source>
</reference>
<dbReference type="Gene3D" id="2.40.440.10">
    <property type="entry name" value="L,D-transpeptidase catalytic domain-like"/>
    <property type="match status" value="1"/>
</dbReference>
<proteinExistence type="predicted"/>
<feature type="active site" description="Nucleophile" evidence="7">
    <location>
        <position position="332"/>
    </location>
</feature>
<dbReference type="InterPro" id="IPR050979">
    <property type="entry name" value="LD-transpeptidase"/>
</dbReference>
<dbReference type="CDD" id="cd16913">
    <property type="entry name" value="YkuD_like"/>
    <property type="match status" value="1"/>
</dbReference>
<keyword evidence="3 7" id="KW-0133">Cell shape</keyword>
<feature type="signal peptide" evidence="8">
    <location>
        <begin position="1"/>
        <end position="20"/>
    </location>
</feature>
<evidence type="ECO:0000256" key="8">
    <source>
        <dbReference type="SAM" id="SignalP"/>
    </source>
</evidence>
<keyword evidence="6 7" id="KW-0961">Cell wall biogenesis/degradation</keyword>
<dbReference type="Proteomes" id="UP001551675">
    <property type="component" value="Unassembled WGS sequence"/>
</dbReference>
<evidence type="ECO:0000256" key="3">
    <source>
        <dbReference type="ARBA" id="ARBA00022960"/>
    </source>
</evidence>
<feature type="chain" id="PRO_5046711245" evidence="8">
    <location>
        <begin position="21"/>
        <end position="392"/>
    </location>
</feature>
<dbReference type="PROSITE" id="PS52029">
    <property type="entry name" value="LD_TPASE"/>
    <property type="match status" value="1"/>
</dbReference>
<dbReference type="InterPro" id="IPR005490">
    <property type="entry name" value="LD_TPept_cat_dom"/>
</dbReference>
<dbReference type="Pfam" id="PF03734">
    <property type="entry name" value="YkuD"/>
    <property type="match status" value="1"/>
</dbReference>
<evidence type="ECO:0000259" key="9">
    <source>
        <dbReference type="PROSITE" id="PS52029"/>
    </source>
</evidence>
<dbReference type="PANTHER" id="PTHR30582">
    <property type="entry name" value="L,D-TRANSPEPTIDASE"/>
    <property type="match status" value="1"/>
</dbReference>
<dbReference type="PROSITE" id="PS51257">
    <property type="entry name" value="PROKAR_LIPOPROTEIN"/>
    <property type="match status" value="1"/>
</dbReference>
<dbReference type="CDD" id="cd13432">
    <property type="entry name" value="LDT_IgD_like_2"/>
    <property type="match status" value="1"/>
</dbReference>
<dbReference type="Gene3D" id="2.60.40.3780">
    <property type="match status" value="1"/>
</dbReference>
<dbReference type="EMBL" id="JBFALK010000003">
    <property type="protein sequence ID" value="MEV0968774.1"/>
    <property type="molecule type" value="Genomic_DNA"/>
</dbReference>
<evidence type="ECO:0000256" key="4">
    <source>
        <dbReference type="ARBA" id="ARBA00022984"/>
    </source>
</evidence>
<dbReference type="Pfam" id="PF17964">
    <property type="entry name" value="Big_10"/>
    <property type="match status" value="1"/>
</dbReference>
<evidence type="ECO:0000256" key="2">
    <source>
        <dbReference type="ARBA" id="ARBA00022679"/>
    </source>
</evidence>
<dbReference type="Gene3D" id="2.60.40.3710">
    <property type="match status" value="1"/>
</dbReference>
<dbReference type="InterPro" id="IPR041280">
    <property type="entry name" value="Big_10"/>
</dbReference>
<comment type="caution">
    <text evidence="10">The sequence shown here is derived from an EMBL/GenBank/DDBJ whole genome shotgun (WGS) entry which is preliminary data.</text>
</comment>
<organism evidence="10 11">
    <name type="scientific">Microtetraspora glauca</name>
    <dbReference type="NCBI Taxonomy" id="1996"/>
    <lineage>
        <taxon>Bacteria</taxon>
        <taxon>Bacillati</taxon>
        <taxon>Actinomycetota</taxon>
        <taxon>Actinomycetes</taxon>
        <taxon>Streptosporangiales</taxon>
        <taxon>Streptosporangiaceae</taxon>
        <taxon>Microtetraspora</taxon>
    </lineage>
</organism>
<evidence type="ECO:0000256" key="5">
    <source>
        <dbReference type="ARBA" id="ARBA00023315"/>
    </source>
</evidence>
<evidence type="ECO:0000313" key="10">
    <source>
        <dbReference type="EMBL" id="MEV0968774.1"/>
    </source>
</evidence>
<keyword evidence="4 7" id="KW-0573">Peptidoglycan synthesis</keyword>
<evidence type="ECO:0000313" key="11">
    <source>
        <dbReference type="Proteomes" id="UP001551675"/>
    </source>
</evidence>
<dbReference type="RefSeq" id="WP_358131577.1">
    <property type="nucleotide sequence ID" value="NZ_JBFALK010000003.1"/>
</dbReference>
<evidence type="ECO:0000256" key="1">
    <source>
        <dbReference type="ARBA" id="ARBA00004752"/>
    </source>
</evidence>
<name>A0ABV3GB37_MICGL</name>
<gene>
    <name evidence="10" type="ORF">AB0I59_09075</name>
</gene>
<evidence type="ECO:0000256" key="6">
    <source>
        <dbReference type="ARBA" id="ARBA00023316"/>
    </source>
</evidence>
<keyword evidence="11" id="KW-1185">Reference proteome</keyword>
<dbReference type="PANTHER" id="PTHR30582:SF2">
    <property type="entry name" value="L,D-TRANSPEPTIDASE YCIB-RELATED"/>
    <property type="match status" value="1"/>
</dbReference>
<feature type="active site" description="Proton donor/acceptor" evidence="7">
    <location>
        <position position="314"/>
    </location>
</feature>
<keyword evidence="2" id="KW-0808">Transferase</keyword>
<sequence length="392" mass="42398">MRAGAGMLALLMATGCTAAAADRDKEVAVVPAAAVGITPENGAQGLIPELPIMVSAAGGTLKDVTVEAKGKRVAGMFSADRTRWRSARPMTPGTDYTVTAVAVNAAGKTTETKSVFSTVKAAKSFDVQTILPNKELTGLTVGVGMPIMITFDRDVTDRVSIEKNLQVLASKPIQGAWHWFDNRRVTFRPKEYWPAHTKVRLVARLAGVRGADGMYGTKDYVRDFTIGRSQISYADTGTHHMKVKRDGKLIRNMPISAGKGGELKYYTTSGVHLAMDRELVTVMTSPGIGPGSPGYYQTTVYDTVRISDSGEYVHGAPWSVGDQGNSNVSHGCVNVSPENAKWFMTNTLIGDPIVVTGSPRPLDPTNGWGHWQESWKQWLKWSRLRGASTEPL</sequence>
<dbReference type="SUPFAM" id="SSF141523">
    <property type="entry name" value="L,D-transpeptidase catalytic domain-like"/>
    <property type="match status" value="1"/>
</dbReference>
<protein>
    <submittedName>
        <fullName evidence="10">Ig-like domain-containing protein</fullName>
    </submittedName>
</protein>
<feature type="domain" description="L,D-TPase catalytic" evidence="9">
    <location>
        <begin position="230"/>
        <end position="356"/>
    </location>
</feature>
<keyword evidence="5" id="KW-0012">Acyltransferase</keyword>
<evidence type="ECO:0000256" key="7">
    <source>
        <dbReference type="PROSITE-ProRule" id="PRU01373"/>
    </source>
</evidence>
<keyword evidence="8" id="KW-0732">Signal</keyword>